<evidence type="ECO:0000256" key="2">
    <source>
        <dbReference type="SAM" id="MobiDB-lite"/>
    </source>
</evidence>
<dbReference type="InterPro" id="IPR004210">
    <property type="entry name" value="BESS_motif"/>
</dbReference>
<feature type="compositionally biased region" description="Polar residues" evidence="2">
    <location>
        <begin position="225"/>
        <end position="238"/>
    </location>
</feature>
<keyword evidence="1" id="KW-0539">Nucleus</keyword>
<dbReference type="PROSITE" id="PS51031">
    <property type="entry name" value="BESS"/>
    <property type="match status" value="1"/>
</dbReference>
<proteinExistence type="predicted"/>
<keyword evidence="5" id="KW-1185">Reference proteome</keyword>
<dbReference type="GO" id="GO:0003677">
    <property type="term" value="F:DNA binding"/>
    <property type="evidence" value="ECO:0007669"/>
    <property type="project" value="InterPro"/>
</dbReference>
<feature type="compositionally biased region" description="Acidic residues" evidence="2">
    <location>
        <begin position="40"/>
        <end position="52"/>
    </location>
</feature>
<feature type="region of interest" description="Disordered" evidence="2">
    <location>
        <begin position="174"/>
        <end position="238"/>
    </location>
</feature>
<dbReference type="Proteomes" id="UP001160148">
    <property type="component" value="Unassembled WGS sequence"/>
</dbReference>
<dbReference type="AlphaFoldDB" id="A0AAV0X422"/>
<feature type="domain" description="BESS" evidence="3">
    <location>
        <begin position="116"/>
        <end position="155"/>
    </location>
</feature>
<feature type="compositionally biased region" description="Low complexity" evidence="2">
    <location>
        <begin position="177"/>
        <end position="224"/>
    </location>
</feature>
<name>A0AAV0X422_9HEMI</name>
<sequence>MNTGASASSEPSKWHLAPFLTFLDTVPQERNTISNIFDTDNNEDSGSDEEEINITQDDILQSSPITQDPQSPSTSRSQKPTNKKKNLKVTELLDKRSKERTELMTQLIAKQNKDEYDEVDHFFKSLALSVKKLPPQLISQAKLKMLTIVTDLELQADNYTHNVHIIPNCSSRVSLQSNNSTSSSPYSNNFTPYSYSPPSLDSPSYSSIQQQFGPTNTTTFTPFQSVQNMSNEWNTNSQ</sequence>
<accession>A0AAV0X422</accession>
<comment type="subcellular location">
    <subcellularLocation>
        <location evidence="1">Nucleus</location>
    </subcellularLocation>
</comment>
<evidence type="ECO:0000259" key="3">
    <source>
        <dbReference type="PROSITE" id="PS51031"/>
    </source>
</evidence>
<evidence type="ECO:0000256" key="1">
    <source>
        <dbReference type="PROSITE-ProRule" id="PRU00371"/>
    </source>
</evidence>
<comment type="caution">
    <text evidence="4">The sequence shown here is derived from an EMBL/GenBank/DDBJ whole genome shotgun (WGS) entry which is preliminary data.</text>
</comment>
<reference evidence="4 5" key="1">
    <citation type="submission" date="2023-01" db="EMBL/GenBank/DDBJ databases">
        <authorList>
            <person name="Whitehead M."/>
        </authorList>
    </citation>
    <scope>NUCLEOTIDE SEQUENCE [LARGE SCALE GENOMIC DNA]</scope>
</reference>
<feature type="compositionally biased region" description="Polar residues" evidence="2">
    <location>
        <begin position="53"/>
        <end position="80"/>
    </location>
</feature>
<feature type="region of interest" description="Disordered" evidence="2">
    <location>
        <begin position="33"/>
        <end position="85"/>
    </location>
</feature>
<organism evidence="4 5">
    <name type="scientific">Macrosiphum euphorbiae</name>
    <name type="common">potato aphid</name>
    <dbReference type="NCBI Taxonomy" id="13131"/>
    <lineage>
        <taxon>Eukaryota</taxon>
        <taxon>Metazoa</taxon>
        <taxon>Ecdysozoa</taxon>
        <taxon>Arthropoda</taxon>
        <taxon>Hexapoda</taxon>
        <taxon>Insecta</taxon>
        <taxon>Pterygota</taxon>
        <taxon>Neoptera</taxon>
        <taxon>Paraneoptera</taxon>
        <taxon>Hemiptera</taxon>
        <taxon>Sternorrhyncha</taxon>
        <taxon>Aphidomorpha</taxon>
        <taxon>Aphidoidea</taxon>
        <taxon>Aphididae</taxon>
        <taxon>Macrosiphini</taxon>
        <taxon>Macrosiphum</taxon>
    </lineage>
</organism>
<gene>
    <name evidence="4" type="ORF">MEUPH1_LOCUS17522</name>
</gene>
<dbReference type="Pfam" id="PF02944">
    <property type="entry name" value="BESS"/>
    <property type="match status" value="1"/>
</dbReference>
<protein>
    <recommendedName>
        <fullName evidence="3">BESS domain-containing protein</fullName>
    </recommendedName>
</protein>
<dbReference type="GO" id="GO:0005634">
    <property type="term" value="C:nucleus"/>
    <property type="evidence" value="ECO:0007669"/>
    <property type="project" value="UniProtKB-SubCell"/>
</dbReference>
<evidence type="ECO:0000313" key="4">
    <source>
        <dbReference type="EMBL" id="CAI6362456.1"/>
    </source>
</evidence>
<dbReference type="EMBL" id="CARXXK010000003">
    <property type="protein sequence ID" value="CAI6362456.1"/>
    <property type="molecule type" value="Genomic_DNA"/>
</dbReference>
<evidence type="ECO:0000313" key="5">
    <source>
        <dbReference type="Proteomes" id="UP001160148"/>
    </source>
</evidence>